<dbReference type="SUPFAM" id="SSF54506">
    <property type="entry name" value="Diaminopimelate epimerase-like"/>
    <property type="match status" value="1"/>
</dbReference>
<dbReference type="PIRSF" id="PIRSF016184">
    <property type="entry name" value="PhzC_PhzF"/>
    <property type="match status" value="1"/>
</dbReference>
<gene>
    <name evidence="2" type="ORF">DFR67_10375</name>
</gene>
<reference evidence="2 3" key="1">
    <citation type="submission" date="2018-06" db="EMBL/GenBank/DDBJ databases">
        <title>Genomic Encyclopedia of Type Strains, Phase IV (KMG-IV): sequencing the most valuable type-strain genomes for metagenomic binning, comparative biology and taxonomic classification.</title>
        <authorList>
            <person name="Goeker M."/>
        </authorList>
    </citation>
    <scope>NUCLEOTIDE SEQUENCE [LARGE SCALE GENOMIC DNA]</scope>
    <source>
        <strain evidence="2 3">DSM 45521</strain>
    </source>
</reference>
<dbReference type="PANTHER" id="PTHR13774:SF32">
    <property type="entry name" value="ANTISENSE-ENHANCING SEQUENCE 1"/>
    <property type="match status" value="1"/>
</dbReference>
<sequence length="280" mass="29800">MVSRSFQQVDVFVSGSLTGNPVAVVLDAEGLTDEQMAAFARWTNLSETTFFTRPRDPSADYGLRIFTPGEELPFAGHPTLGSAHAWLRAGGEPKAGTIIQECGVGLVSIRRDGDALAFAAPPLIRSGPVDASDLDVIQRALDLRPSDVVAANWVDNGPRWIGLLLTSAQRVLDVRPDFAALGSLHVGLIGPYRDSGPQDRPDYEVRAFVPEIGVPEDPVTGSLNAGLATWLRAEKVAPARYVASQGTALGRAGRVFIDDDGTNIWVGGRSTTIIAGEVDL</sequence>
<dbReference type="Pfam" id="PF02567">
    <property type="entry name" value="PhzC-PhzF"/>
    <property type="match status" value="1"/>
</dbReference>
<dbReference type="InterPro" id="IPR003719">
    <property type="entry name" value="Phenazine_PhzF-like"/>
</dbReference>
<protein>
    <submittedName>
        <fullName evidence="2">PhzF family phenazine biosynthesis protein</fullName>
    </submittedName>
</protein>
<dbReference type="GO" id="GO:0005737">
    <property type="term" value="C:cytoplasm"/>
    <property type="evidence" value="ECO:0007669"/>
    <property type="project" value="TreeGrafter"/>
</dbReference>
<dbReference type="OrthoDB" id="9788221at2"/>
<dbReference type="AlphaFoldDB" id="A0A318RQH5"/>
<dbReference type="EMBL" id="QJSP01000003">
    <property type="protein sequence ID" value="PYE19164.1"/>
    <property type="molecule type" value="Genomic_DNA"/>
</dbReference>
<feature type="active site" evidence="1">
    <location>
        <position position="47"/>
    </location>
</feature>
<dbReference type="GO" id="GO:0016853">
    <property type="term" value="F:isomerase activity"/>
    <property type="evidence" value="ECO:0007669"/>
    <property type="project" value="TreeGrafter"/>
</dbReference>
<dbReference type="Proteomes" id="UP000247591">
    <property type="component" value="Unassembled WGS sequence"/>
</dbReference>
<dbReference type="Gene3D" id="3.10.310.10">
    <property type="entry name" value="Diaminopimelate Epimerase, Chain A, domain 1"/>
    <property type="match status" value="2"/>
</dbReference>
<evidence type="ECO:0000313" key="3">
    <source>
        <dbReference type="Proteomes" id="UP000247591"/>
    </source>
</evidence>
<proteinExistence type="predicted"/>
<dbReference type="RefSeq" id="WP_110468722.1">
    <property type="nucleotide sequence ID" value="NZ_QJSP01000003.1"/>
</dbReference>
<name>A0A318RQH5_WILLI</name>
<organism evidence="2 3">
    <name type="scientific">Williamsia limnetica</name>
    <dbReference type="NCBI Taxonomy" id="882452"/>
    <lineage>
        <taxon>Bacteria</taxon>
        <taxon>Bacillati</taxon>
        <taxon>Actinomycetota</taxon>
        <taxon>Actinomycetes</taxon>
        <taxon>Mycobacteriales</taxon>
        <taxon>Nocardiaceae</taxon>
        <taxon>Williamsia</taxon>
    </lineage>
</organism>
<dbReference type="PANTHER" id="PTHR13774">
    <property type="entry name" value="PHENAZINE BIOSYNTHESIS PROTEIN"/>
    <property type="match status" value="1"/>
</dbReference>
<dbReference type="NCBIfam" id="TIGR00654">
    <property type="entry name" value="PhzF_family"/>
    <property type="match status" value="1"/>
</dbReference>
<comment type="caution">
    <text evidence="2">The sequence shown here is derived from an EMBL/GenBank/DDBJ whole genome shotgun (WGS) entry which is preliminary data.</text>
</comment>
<accession>A0A318RQH5</accession>
<keyword evidence="3" id="KW-1185">Reference proteome</keyword>
<evidence type="ECO:0000256" key="1">
    <source>
        <dbReference type="PIRSR" id="PIRSR016184-1"/>
    </source>
</evidence>
<evidence type="ECO:0000313" key="2">
    <source>
        <dbReference type="EMBL" id="PYE19164.1"/>
    </source>
</evidence>